<gene>
    <name evidence="1" type="ORF">RN001_008995</name>
</gene>
<comment type="caution">
    <text evidence="1">The sequence shown here is derived from an EMBL/GenBank/DDBJ whole genome shotgun (WGS) entry which is preliminary data.</text>
</comment>
<evidence type="ECO:0000313" key="2">
    <source>
        <dbReference type="Proteomes" id="UP001353858"/>
    </source>
</evidence>
<keyword evidence="2" id="KW-1185">Reference proteome</keyword>
<evidence type="ECO:0000313" key="1">
    <source>
        <dbReference type="EMBL" id="KAK4880849.1"/>
    </source>
</evidence>
<reference evidence="2" key="1">
    <citation type="submission" date="2023-01" db="EMBL/GenBank/DDBJ databases">
        <title>Key to firefly adult light organ development and bioluminescence: homeobox transcription factors regulate luciferase expression and transportation to peroxisome.</title>
        <authorList>
            <person name="Fu X."/>
        </authorList>
    </citation>
    <scope>NUCLEOTIDE SEQUENCE [LARGE SCALE GENOMIC DNA]</scope>
</reference>
<protein>
    <submittedName>
        <fullName evidence="1">Uncharacterized protein</fullName>
    </submittedName>
</protein>
<accession>A0AAN7PY06</accession>
<dbReference type="Proteomes" id="UP001353858">
    <property type="component" value="Unassembled WGS sequence"/>
</dbReference>
<organism evidence="1 2">
    <name type="scientific">Aquatica leii</name>
    <dbReference type="NCBI Taxonomy" id="1421715"/>
    <lineage>
        <taxon>Eukaryota</taxon>
        <taxon>Metazoa</taxon>
        <taxon>Ecdysozoa</taxon>
        <taxon>Arthropoda</taxon>
        <taxon>Hexapoda</taxon>
        <taxon>Insecta</taxon>
        <taxon>Pterygota</taxon>
        <taxon>Neoptera</taxon>
        <taxon>Endopterygota</taxon>
        <taxon>Coleoptera</taxon>
        <taxon>Polyphaga</taxon>
        <taxon>Elateriformia</taxon>
        <taxon>Elateroidea</taxon>
        <taxon>Lampyridae</taxon>
        <taxon>Luciolinae</taxon>
        <taxon>Aquatica</taxon>
    </lineage>
</organism>
<proteinExistence type="predicted"/>
<sequence>MASDSDGTSELTLELNRIKKQDLIDILVNKTVTSNVNQNDTLKKFFENLFKINTLNNESNLNACLEVKHMKKEISNLEKLNGHLEERIKDQTLIINLLTNKENYNIRNNGNLENCKQFTNTLSYAGVLSHDSKQEVKQSQFLNLNTTGSSKLCKETVTNHVTPINEANYKSTSTNTKSHKFLSNSIGYPSTSTTVVNNNEKDSEIPIAGLNNNQRRKRNFIFGTATGDQTERLQAYIPKSTIHISKLTLENTKDDLINYIKNQIPSIDIECEELIVRSKSYRSFKVSVPYNYKQALLTSDFWPNYIAVKPFFLL</sequence>
<name>A0AAN7PY06_9COLE</name>
<dbReference type="AlphaFoldDB" id="A0AAN7PY06"/>
<dbReference type="EMBL" id="JARPUR010000003">
    <property type="protein sequence ID" value="KAK4880849.1"/>
    <property type="molecule type" value="Genomic_DNA"/>
</dbReference>